<protein>
    <recommendedName>
        <fullName evidence="2">CMP/dCMP-type deaminase domain-containing protein</fullName>
    </recommendedName>
</protein>
<keyword evidence="4" id="KW-1185">Reference proteome</keyword>
<sequence>MASSAKPAQSPRVLAETLLSVIEKDIVPLTEEGVKSGSKVFGSAVLAQDLKPITVATNNEAESPLWHAEINCIHQFFNANTSSTRPAPGNCVFLATHEPCSLCLSGIAWGGFKEFYFLFTYEDTRDMFEIPYDINILEEVFRVRAEGESDTSLSSRTLYNKSNKFFRAKSLVDLVEEIEDEAQKKQLQAEVVRVKNMYKELSNTYQEGKKQGIDTASVLK</sequence>
<dbReference type="Pfam" id="PF00383">
    <property type="entry name" value="dCMP_cyt_deam_1"/>
    <property type="match status" value="1"/>
</dbReference>
<dbReference type="EMBL" id="JAKWBI020000028">
    <property type="protein sequence ID" value="KAJ2905612.1"/>
    <property type="molecule type" value="Genomic_DNA"/>
</dbReference>
<keyword evidence="1" id="KW-0175">Coiled coil</keyword>
<comment type="caution">
    <text evidence="3">The sequence shown here is derived from an EMBL/GenBank/DDBJ whole genome shotgun (WGS) entry which is preliminary data.</text>
</comment>
<dbReference type="PROSITE" id="PS51747">
    <property type="entry name" value="CYT_DCMP_DEAMINASES_2"/>
    <property type="match status" value="1"/>
</dbReference>
<feature type="coiled-coil region" evidence="1">
    <location>
        <begin position="168"/>
        <end position="204"/>
    </location>
</feature>
<dbReference type="AlphaFoldDB" id="A0AAD5RXN8"/>
<dbReference type="Gene3D" id="3.40.140.10">
    <property type="entry name" value="Cytidine Deaminase, domain 2"/>
    <property type="match status" value="1"/>
</dbReference>
<dbReference type="GO" id="GO:0003824">
    <property type="term" value="F:catalytic activity"/>
    <property type="evidence" value="ECO:0007669"/>
    <property type="project" value="InterPro"/>
</dbReference>
<dbReference type="InterPro" id="IPR002125">
    <property type="entry name" value="CMP_dCMP_dom"/>
</dbReference>
<dbReference type="GO" id="GO:0006139">
    <property type="term" value="P:nucleobase-containing compound metabolic process"/>
    <property type="evidence" value="ECO:0007669"/>
    <property type="project" value="UniProtKB-ARBA"/>
</dbReference>
<dbReference type="SUPFAM" id="SSF53927">
    <property type="entry name" value="Cytidine deaminase-like"/>
    <property type="match status" value="1"/>
</dbReference>
<proteinExistence type="predicted"/>
<evidence type="ECO:0000259" key="2">
    <source>
        <dbReference type="PROSITE" id="PS51747"/>
    </source>
</evidence>
<dbReference type="InterPro" id="IPR016193">
    <property type="entry name" value="Cytidine_deaminase-like"/>
</dbReference>
<gene>
    <name evidence="3" type="ORF">MKZ38_004906</name>
</gene>
<accession>A0AAD5RXN8</accession>
<dbReference type="Proteomes" id="UP001201980">
    <property type="component" value="Unassembled WGS sequence"/>
</dbReference>
<evidence type="ECO:0000313" key="3">
    <source>
        <dbReference type="EMBL" id="KAJ2905612.1"/>
    </source>
</evidence>
<evidence type="ECO:0000256" key="1">
    <source>
        <dbReference type="SAM" id="Coils"/>
    </source>
</evidence>
<feature type="domain" description="CMP/dCMP-type deaminase" evidence="2">
    <location>
        <begin position="24"/>
        <end position="140"/>
    </location>
</feature>
<evidence type="ECO:0000313" key="4">
    <source>
        <dbReference type="Proteomes" id="UP001201980"/>
    </source>
</evidence>
<organism evidence="3 4">
    <name type="scientific">Zalerion maritima</name>
    <dbReference type="NCBI Taxonomy" id="339359"/>
    <lineage>
        <taxon>Eukaryota</taxon>
        <taxon>Fungi</taxon>
        <taxon>Dikarya</taxon>
        <taxon>Ascomycota</taxon>
        <taxon>Pezizomycotina</taxon>
        <taxon>Sordariomycetes</taxon>
        <taxon>Lulworthiomycetidae</taxon>
        <taxon>Lulworthiales</taxon>
        <taxon>Lulworthiaceae</taxon>
        <taxon>Zalerion</taxon>
    </lineage>
</organism>
<reference evidence="3" key="1">
    <citation type="submission" date="2022-07" db="EMBL/GenBank/DDBJ databases">
        <title>Draft genome sequence of Zalerion maritima ATCC 34329, a (micro)plastics degrading marine fungus.</title>
        <authorList>
            <person name="Paco A."/>
            <person name="Goncalves M.F.M."/>
            <person name="Rocha-Santos T.A.P."/>
            <person name="Alves A."/>
        </authorList>
    </citation>
    <scope>NUCLEOTIDE SEQUENCE</scope>
    <source>
        <strain evidence="3">ATCC 34329</strain>
    </source>
</reference>
<name>A0AAD5RXN8_9PEZI</name>